<organism evidence="1 2">
    <name type="scientific">Rhodotorula mucilaginosa</name>
    <name type="common">Yeast</name>
    <name type="synonym">Rhodotorula rubra</name>
    <dbReference type="NCBI Taxonomy" id="5537"/>
    <lineage>
        <taxon>Eukaryota</taxon>
        <taxon>Fungi</taxon>
        <taxon>Dikarya</taxon>
        <taxon>Basidiomycota</taxon>
        <taxon>Pucciniomycotina</taxon>
        <taxon>Microbotryomycetes</taxon>
        <taxon>Sporidiobolales</taxon>
        <taxon>Sporidiobolaceae</taxon>
        <taxon>Rhodotorula</taxon>
    </lineage>
</organism>
<reference evidence="1 2" key="1">
    <citation type="submission" date="2020-11" db="EMBL/GenBank/DDBJ databases">
        <title>Kefir isolates.</title>
        <authorList>
            <person name="Marcisauskas S."/>
            <person name="Kim Y."/>
            <person name="Blasche S."/>
        </authorList>
    </citation>
    <scope>NUCLEOTIDE SEQUENCE [LARGE SCALE GENOMIC DNA]</scope>
    <source>
        <strain evidence="1 2">KR</strain>
    </source>
</reference>
<gene>
    <name evidence="1" type="ORF">C6P46_002189</name>
</gene>
<dbReference type="OrthoDB" id="10426725at2759"/>
<dbReference type="AlphaFoldDB" id="A0A9P6VSU1"/>
<dbReference type="Proteomes" id="UP000777482">
    <property type="component" value="Unassembled WGS sequence"/>
</dbReference>
<comment type="caution">
    <text evidence="1">The sequence shown here is derived from an EMBL/GenBank/DDBJ whole genome shotgun (WGS) entry which is preliminary data.</text>
</comment>
<sequence length="267" mass="30645">MLIDRHALLRLQDAFDRATAAYKLQVGDRTAWSDFYDSVLHGLNSVKPSPTMAPHEYAEAVGVRALELRLEVLAEYPELLALTRQELNTARGYPLVQPIDSQLEVIRLQNHYNTIQVDHSPAAQEYRLRERDLEMCAELPPAHKLQHALDRMGIAYHSFCLESGGRRKADQSRAIWNGICMWFARRLGPIPSALLATDAFDGLLWVLENRHQPLDKSCAYFRLSMRWLVDDLKGPLVIYEKKVGKFYTALAAPSQAEHWWLLIFQNH</sequence>
<proteinExistence type="predicted"/>
<keyword evidence="2" id="KW-1185">Reference proteome</keyword>
<name>A0A9P6VSU1_RHOMI</name>
<evidence type="ECO:0000313" key="1">
    <source>
        <dbReference type="EMBL" id="KAG0653843.1"/>
    </source>
</evidence>
<evidence type="ECO:0000313" key="2">
    <source>
        <dbReference type="Proteomes" id="UP000777482"/>
    </source>
</evidence>
<dbReference type="EMBL" id="PUHQ01000173">
    <property type="protein sequence ID" value="KAG0653843.1"/>
    <property type="molecule type" value="Genomic_DNA"/>
</dbReference>
<protein>
    <submittedName>
        <fullName evidence="1">Uncharacterized protein</fullName>
    </submittedName>
</protein>
<accession>A0A9P6VSU1</accession>